<proteinExistence type="predicted"/>
<dbReference type="PANTHER" id="PTHR11895:SF176">
    <property type="entry name" value="AMIDASE AMID-RELATED"/>
    <property type="match status" value="1"/>
</dbReference>
<sequence length="453" mass="47351">MTADLTRTLEAIRSGRTHAAEELEKALAIAASPRCRPAFLKLFDGQARAEAATGTSRTGPLAGLPISVKDLFDLNGQPTTAGSRVLHDAPAATRDALAVQRLRAAGATVIGRTHMTEFAFSGVGTNPHFPVPANPADPSVDRIPGGSSSGAAVSVASGAAFIGLGSDTGGSIRIPAALCGIVGFKNTARLTPTEGALPLSTTLDTACAMTRSVADAVLAHEILSGTRVARQPRPISSLRLAVPTNQLLDGMDAQVTGAFERTLRLLRAAGARIEEITVPPLDRVAGLQAGGGFTAAESYAWHRHLLERRGNDYDPRVRLRIERGAAMKAWEYLDLMHARQAWIAEMEAAAHGFDALLSPTVPIVAPTIASLAPADGIDAAIDAARDETFFRTNALLLRNPSVVNQLDGCAISIPCHAPGELPAGLMVWHGALRDEAVLNIAGAIEVVLRTGAE</sequence>
<dbReference type="RefSeq" id="WP_201683446.1">
    <property type="nucleotide sequence ID" value="NZ_JAEQNA010000002.1"/>
</dbReference>
<dbReference type="Pfam" id="PF01425">
    <property type="entry name" value="Amidase"/>
    <property type="match status" value="1"/>
</dbReference>
<accession>A0A937D348</accession>
<organism evidence="2 3">
    <name type="scientific">Ramlibacter aurantiacus</name>
    <dbReference type="NCBI Taxonomy" id="2801330"/>
    <lineage>
        <taxon>Bacteria</taxon>
        <taxon>Pseudomonadati</taxon>
        <taxon>Pseudomonadota</taxon>
        <taxon>Betaproteobacteria</taxon>
        <taxon>Burkholderiales</taxon>
        <taxon>Comamonadaceae</taxon>
        <taxon>Ramlibacter</taxon>
    </lineage>
</organism>
<keyword evidence="2" id="KW-0378">Hydrolase</keyword>
<dbReference type="PROSITE" id="PS00571">
    <property type="entry name" value="AMIDASES"/>
    <property type="match status" value="1"/>
</dbReference>
<dbReference type="InterPro" id="IPR036928">
    <property type="entry name" value="AS_sf"/>
</dbReference>
<dbReference type="EC" id="3.5.1.4" evidence="2"/>
<dbReference type="EMBL" id="JAEQNA010000002">
    <property type="protein sequence ID" value="MBL0420365.1"/>
    <property type="molecule type" value="Genomic_DNA"/>
</dbReference>
<dbReference type="NCBIfam" id="NF005460">
    <property type="entry name" value="PRK07056.1"/>
    <property type="match status" value="1"/>
</dbReference>
<evidence type="ECO:0000313" key="3">
    <source>
        <dbReference type="Proteomes" id="UP000613011"/>
    </source>
</evidence>
<evidence type="ECO:0000259" key="1">
    <source>
        <dbReference type="Pfam" id="PF01425"/>
    </source>
</evidence>
<keyword evidence="3" id="KW-1185">Reference proteome</keyword>
<protein>
    <submittedName>
        <fullName evidence="2">Amidase</fullName>
        <ecNumber evidence="2">3.5.1.4</ecNumber>
    </submittedName>
</protein>
<dbReference type="SUPFAM" id="SSF75304">
    <property type="entry name" value="Amidase signature (AS) enzymes"/>
    <property type="match status" value="1"/>
</dbReference>
<comment type="caution">
    <text evidence="2">The sequence shown here is derived from an EMBL/GenBank/DDBJ whole genome shotgun (WGS) entry which is preliminary data.</text>
</comment>
<feature type="domain" description="Amidase" evidence="1">
    <location>
        <begin position="39"/>
        <end position="438"/>
    </location>
</feature>
<dbReference type="InterPro" id="IPR000120">
    <property type="entry name" value="Amidase"/>
</dbReference>
<dbReference type="Gene3D" id="3.90.1300.10">
    <property type="entry name" value="Amidase signature (AS) domain"/>
    <property type="match status" value="1"/>
</dbReference>
<dbReference type="AlphaFoldDB" id="A0A937D348"/>
<name>A0A937D348_9BURK</name>
<dbReference type="GO" id="GO:0004040">
    <property type="term" value="F:amidase activity"/>
    <property type="evidence" value="ECO:0007669"/>
    <property type="project" value="UniProtKB-EC"/>
</dbReference>
<dbReference type="InterPro" id="IPR020556">
    <property type="entry name" value="Amidase_CS"/>
</dbReference>
<gene>
    <name evidence="2" type="ORF">JI739_08430</name>
</gene>
<dbReference type="Proteomes" id="UP000613011">
    <property type="component" value="Unassembled WGS sequence"/>
</dbReference>
<dbReference type="InterPro" id="IPR023631">
    <property type="entry name" value="Amidase_dom"/>
</dbReference>
<reference evidence="2" key="1">
    <citation type="submission" date="2021-01" db="EMBL/GenBank/DDBJ databases">
        <title>Ramlibacter sp. strain AW1 16S ribosomal RNA gene Genome sequencing and assembly.</title>
        <authorList>
            <person name="Kang M."/>
        </authorList>
    </citation>
    <scope>NUCLEOTIDE SEQUENCE</scope>
    <source>
        <strain evidence="2">AW1</strain>
    </source>
</reference>
<dbReference type="PANTHER" id="PTHR11895">
    <property type="entry name" value="TRANSAMIDASE"/>
    <property type="match status" value="1"/>
</dbReference>
<evidence type="ECO:0000313" key="2">
    <source>
        <dbReference type="EMBL" id="MBL0420365.1"/>
    </source>
</evidence>